<feature type="domain" description="Prophage endopeptidase tail N-terminal" evidence="2">
    <location>
        <begin position="3"/>
        <end position="76"/>
    </location>
</feature>
<dbReference type="AlphaFoldDB" id="A0A6N9JSF1"/>
<dbReference type="Pfam" id="PF18994">
    <property type="entry name" value="Prophage_tailD1"/>
    <property type="match status" value="1"/>
</dbReference>
<evidence type="ECO:0000259" key="2">
    <source>
        <dbReference type="Pfam" id="PF18994"/>
    </source>
</evidence>
<evidence type="ECO:0008006" key="5">
    <source>
        <dbReference type="Google" id="ProtNLM"/>
    </source>
</evidence>
<evidence type="ECO:0000313" key="4">
    <source>
        <dbReference type="Proteomes" id="UP000449249"/>
    </source>
</evidence>
<dbReference type="InterPro" id="IPR007119">
    <property type="entry name" value="Phage_tail_spike_N"/>
</dbReference>
<evidence type="ECO:0000313" key="3">
    <source>
        <dbReference type="EMBL" id="MZK08977.1"/>
    </source>
</evidence>
<sequence>MLQIYDDQHRRIAGIDDPDDLKIEKTLSSGDKQISFSYPKTGSEIENLRAEYYIRTKDDEYVLKEINTGENKNSYVAQLNIEELESQEFLYGFESVTQTARACLEFAFDGTGWTVGICTVTKRRTVSIDETCNAWDVLQEVMDTYRCECKIDNIQKRIDLYEAIGMDRGAYFIEGLNLRKLTLKSDTYDFYTRIYPVGKDGITPEIMLGVPYIDNHQYSDKVIPRYWKDERYTITENLIEDATAKLDTASKPYTAYTADVADLASQKKEYSILEYDIGDTVHLISKTEATKEKQRIVKMTEYPQHPDKNTCELSNATKSFAQLQEETEEKMKSDAVDQAQARTRKTLNEGYWTIEQAQAAIKSSESGIMTSVQQVRTEQRDLTYAAEQEAKDYASQLNEKTIERMTNEYSTALNQTANSFDMSIKSVEETVTSQGDELEEFRKENETYFHYTDDGMEIGKKQDGGVLPFSTLLSNKRLEFRQEGVPVAYVQYNKLHIENVEAVRRWSVGAADDGGYFDFISTQYGMGVKWREAEQVEETATQSVKRQKQKQKQEYRQLIDDDGIFEVVKV</sequence>
<protein>
    <recommendedName>
        <fullName evidence="5">Prophage tail endopeptidase domain-containing protein</fullName>
    </recommendedName>
</protein>
<dbReference type="InterPro" id="IPR044051">
    <property type="entry name" value="Prophage_tail_N"/>
</dbReference>
<reference evidence="3 4" key="1">
    <citation type="journal article" date="2019" name="Nat. Med.">
        <title>A library of human gut bacterial isolates paired with longitudinal multiomics data enables mechanistic microbiome research.</title>
        <authorList>
            <person name="Poyet M."/>
            <person name="Groussin M."/>
            <person name="Gibbons S.M."/>
            <person name="Avila-Pacheco J."/>
            <person name="Jiang X."/>
            <person name="Kearney S.M."/>
            <person name="Perrotta A.R."/>
            <person name="Berdy B."/>
            <person name="Zhao S."/>
            <person name="Lieberman T.D."/>
            <person name="Swanson P.K."/>
            <person name="Smith M."/>
            <person name="Roesemann S."/>
            <person name="Alexander J.E."/>
            <person name="Rich S.A."/>
            <person name="Livny J."/>
            <person name="Vlamakis H."/>
            <person name="Clish C."/>
            <person name="Bullock K."/>
            <person name="Deik A."/>
            <person name="Scott J."/>
            <person name="Pierce K.A."/>
            <person name="Xavier R.J."/>
            <person name="Alm E.J."/>
        </authorList>
    </citation>
    <scope>NUCLEOTIDE SEQUENCE [LARGE SCALE GENOMIC DNA]</scope>
    <source>
        <strain evidence="3 4">BIOML-A1</strain>
    </source>
</reference>
<name>A0A6N9JSF1_9FIRM</name>
<organism evidence="3 4">
    <name type="scientific">Dorea longicatena</name>
    <dbReference type="NCBI Taxonomy" id="88431"/>
    <lineage>
        <taxon>Bacteria</taxon>
        <taxon>Bacillati</taxon>
        <taxon>Bacillota</taxon>
        <taxon>Clostridia</taxon>
        <taxon>Lachnospirales</taxon>
        <taxon>Lachnospiraceae</taxon>
        <taxon>Dorea</taxon>
    </lineage>
</organism>
<accession>A0A6N9JSF1</accession>
<dbReference type="Pfam" id="PF06605">
    <property type="entry name" value="Prophage_tail"/>
    <property type="match status" value="1"/>
</dbReference>
<proteinExistence type="predicted"/>
<dbReference type="InterPro" id="IPR010572">
    <property type="entry name" value="Tail_dom"/>
</dbReference>
<dbReference type="EMBL" id="WWSH01000001">
    <property type="protein sequence ID" value="MZK08977.1"/>
    <property type="molecule type" value="Genomic_DNA"/>
</dbReference>
<dbReference type="Proteomes" id="UP000449249">
    <property type="component" value="Unassembled WGS sequence"/>
</dbReference>
<evidence type="ECO:0000259" key="1">
    <source>
        <dbReference type="Pfam" id="PF06605"/>
    </source>
</evidence>
<gene>
    <name evidence="3" type="ORF">GT576_01125</name>
</gene>
<comment type="caution">
    <text evidence="3">The sequence shown here is derived from an EMBL/GenBank/DDBJ whole genome shotgun (WGS) entry which is preliminary data.</text>
</comment>
<dbReference type="RefSeq" id="WP_161169750.1">
    <property type="nucleotide sequence ID" value="NZ_WWSF01000002.1"/>
</dbReference>
<dbReference type="Gene3D" id="3.55.50.40">
    <property type="match status" value="1"/>
</dbReference>
<dbReference type="NCBIfam" id="TIGR01665">
    <property type="entry name" value="put_anti_recept"/>
    <property type="match status" value="1"/>
</dbReference>
<feature type="domain" description="Tail spike" evidence="1">
    <location>
        <begin position="88"/>
        <end position="324"/>
    </location>
</feature>